<dbReference type="Gene3D" id="1.20.5.170">
    <property type="match status" value="1"/>
</dbReference>
<dbReference type="InterPro" id="IPR023298">
    <property type="entry name" value="ATPase_P-typ_TM_dom_sf"/>
</dbReference>
<dbReference type="FunFam" id="1.20.1110.10:FF:000039">
    <property type="entry name" value="Calcium-transporting ATPase"/>
    <property type="match status" value="1"/>
</dbReference>
<comment type="catalytic activity">
    <reaction evidence="16 18">
        <text>Ca(2+)(in) + ATP + H2O = Ca(2+)(out) + ADP + phosphate + H(+)</text>
        <dbReference type="Rhea" id="RHEA:18105"/>
        <dbReference type="ChEBI" id="CHEBI:15377"/>
        <dbReference type="ChEBI" id="CHEBI:15378"/>
        <dbReference type="ChEBI" id="CHEBI:29108"/>
        <dbReference type="ChEBI" id="CHEBI:30616"/>
        <dbReference type="ChEBI" id="CHEBI:43474"/>
        <dbReference type="ChEBI" id="CHEBI:456216"/>
        <dbReference type="EC" id="7.2.2.10"/>
    </reaction>
</comment>
<keyword evidence="9 18" id="KW-0067">ATP-binding</keyword>
<feature type="transmembrane region" description="Helical" evidence="18">
    <location>
        <begin position="216"/>
        <end position="234"/>
    </location>
</feature>
<keyword evidence="5 18" id="KW-0812">Transmembrane</keyword>
<dbReference type="InterPro" id="IPR004014">
    <property type="entry name" value="ATPase_P-typ_cation-transptr_N"/>
</dbReference>
<keyword evidence="21" id="KW-1185">Reference proteome</keyword>
<dbReference type="InterPro" id="IPR018303">
    <property type="entry name" value="ATPase_P-typ_P_site"/>
</dbReference>
<dbReference type="GO" id="GO:0046872">
    <property type="term" value="F:metal ion binding"/>
    <property type="evidence" value="ECO:0007669"/>
    <property type="project" value="UniProtKB-KW"/>
</dbReference>
<dbReference type="OrthoDB" id="3352408at2759"/>
<comment type="similarity">
    <text evidence="2 18">Belongs to the cation transport ATPase (P-type) (TC 3.A.3) family. Type IIB subfamily.</text>
</comment>
<keyword evidence="13 18" id="KW-1133">Transmembrane helix</keyword>
<evidence type="ECO:0000256" key="18">
    <source>
        <dbReference type="RuleBase" id="RU361146"/>
    </source>
</evidence>
<dbReference type="Pfam" id="PF00689">
    <property type="entry name" value="Cation_ATPase_C"/>
    <property type="match status" value="1"/>
</dbReference>
<evidence type="ECO:0000256" key="5">
    <source>
        <dbReference type="ARBA" id="ARBA00022692"/>
    </source>
</evidence>
<dbReference type="FunFam" id="1.20.5.170:FF:000026">
    <property type="entry name" value="Calcium-transporting ATPase"/>
    <property type="match status" value="1"/>
</dbReference>
<keyword evidence="10" id="KW-0460">Magnesium</keyword>
<feature type="transmembrane region" description="Helical" evidence="18">
    <location>
        <begin position="368"/>
        <end position="389"/>
    </location>
</feature>
<dbReference type="InterPro" id="IPR036412">
    <property type="entry name" value="HAD-like_sf"/>
</dbReference>
<keyword evidence="3 18" id="KW-0813">Transport</keyword>
<protein>
    <recommendedName>
        <fullName evidence="18">Calcium-transporting ATPase</fullName>
        <ecNumber evidence="18">7.2.2.10</ecNumber>
    </recommendedName>
</protein>
<evidence type="ECO:0000256" key="15">
    <source>
        <dbReference type="ARBA" id="ARBA00023136"/>
    </source>
</evidence>
<evidence type="ECO:0000256" key="12">
    <source>
        <dbReference type="ARBA" id="ARBA00022967"/>
    </source>
</evidence>
<dbReference type="InterPro" id="IPR001757">
    <property type="entry name" value="P_typ_ATPase"/>
</dbReference>
<feature type="transmembrane region" description="Helical" evidence="18">
    <location>
        <begin position="977"/>
        <end position="998"/>
    </location>
</feature>
<dbReference type="Proteomes" id="UP000623129">
    <property type="component" value="Unassembled WGS sequence"/>
</dbReference>
<dbReference type="GO" id="GO:0005524">
    <property type="term" value="F:ATP binding"/>
    <property type="evidence" value="ECO:0007669"/>
    <property type="project" value="UniProtKB-KW"/>
</dbReference>
<comment type="function">
    <text evidence="17">This magnesium-dependent enzyme catalyzes the hydrolysis of ATP coupled with the translocation of calcium from the cytosol out of the cell, into the endoplasmic reticulum, or into organelles.</text>
</comment>
<reference evidence="20" key="1">
    <citation type="submission" date="2020-01" db="EMBL/GenBank/DDBJ databases">
        <title>Genome sequence of Kobresia littledalei, the first chromosome-level genome in the family Cyperaceae.</title>
        <authorList>
            <person name="Qu G."/>
        </authorList>
    </citation>
    <scope>NUCLEOTIDE SEQUENCE</scope>
    <source>
        <strain evidence="20">C.B.Clarke</strain>
        <tissue evidence="20">Leaf</tissue>
    </source>
</reference>
<dbReference type="SUPFAM" id="SSF56784">
    <property type="entry name" value="HAD-like"/>
    <property type="match status" value="1"/>
</dbReference>
<dbReference type="FunFam" id="3.40.1110.10:FF:000011">
    <property type="entry name" value="Calcium-transporting ATPase"/>
    <property type="match status" value="1"/>
</dbReference>
<dbReference type="FunFam" id="3.40.50.1000:FF:000011">
    <property type="entry name" value="Calcium-transporting ATPase"/>
    <property type="match status" value="1"/>
</dbReference>
<dbReference type="InterPro" id="IPR023299">
    <property type="entry name" value="ATPase_P-typ_cyto_dom_N"/>
</dbReference>
<dbReference type="Gene3D" id="3.40.50.1000">
    <property type="entry name" value="HAD superfamily/HAD-like"/>
    <property type="match status" value="1"/>
</dbReference>
<dbReference type="InterPro" id="IPR024750">
    <property type="entry name" value="Ca_ATPase_N_dom"/>
</dbReference>
<dbReference type="InterPro" id="IPR008250">
    <property type="entry name" value="ATPase_P-typ_transduc_dom_A_sf"/>
</dbReference>
<dbReference type="NCBIfam" id="TIGR01494">
    <property type="entry name" value="ATPase_P-type"/>
    <property type="match status" value="2"/>
</dbReference>
<dbReference type="InterPro" id="IPR006408">
    <property type="entry name" value="P-type_ATPase_IIB"/>
</dbReference>
<dbReference type="GO" id="GO:0016887">
    <property type="term" value="F:ATP hydrolysis activity"/>
    <property type="evidence" value="ECO:0007669"/>
    <property type="project" value="InterPro"/>
</dbReference>
<dbReference type="SUPFAM" id="SSF81665">
    <property type="entry name" value="Calcium ATPase, transmembrane domain M"/>
    <property type="match status" value="1"/>
</dbReference>
<gene>
    <name evidence="20" type="ORF">FCM35_KLT09742</name>
</gene>
<dbReference type="InterPro" id="IPR006068">
    <property type="entry name" value="ATPase_P-typ_cation-transptr_C"/>
</dbReference>
<evidence type="ECO:0000256" key="17">
    <source>
        <dbReference type="ARBA" id="ARBA00055246"/>
    </source>
</evidence>
<name>A0A833RUE3_9POAL</name>
<proteinExistence type="inferred from homology"/>
<dbReference type="SMART" id="SM00831">
    <property type="entry name" value="Cation_ATPase_N"/>
    <property type="match status" value="1"/>
</dbReference>
<evidence type="ECO:0000259" key="19">
    <source>
        <dbReference type="SMART" id="SM00831"/>
    </source>
</evidence>
<keyword evidence="7 18" id="KW-0547">Nucleotide-binding</keyword>
<organism evidence="20 21">
    <name type="scientific">Carex littledalei</name>
    <dbReference type="NCBI Taxonomy" id="544730"/>
    <lineage>
        <taxon>Eukaryota</taxon>
        <taxon>Viridiplantae</taxon>
        <taxon>Streptophyta</taxon>
        <taxon>Embryophyta</taxon>
        <taxon>Tracheophyta</taxon>
        <taxon>Spermatophyta</taxon>
        <taxon>Magnoliopsida</taxon>
        <taxon>Liliopsida</taxon>
        <taxon>Poales</taxon>
        <taxon>Cyperaceae</taxon>
        <taxon>Cyperoideae</taxon>
        <taxon>Cariceae</taxon>
        <taxon>Carex</taxon>
        <taxon>Carex subgen. Euthyceras</taxon>
    </lineage>
</organism>
<keyword evidence="6" id="KW-0479">Metal-binding</keyword>
<keyword evidence="8 18" id="KW-0106">Calcium</keyword>
<dbReference type="SUPFAM" id="SSF81653">
    <property type="entry name" value="Calcium ATPase, transduction domain A"/>
    <property type="match status" value="1"/>
</dbReference>
<keyword evidence="4 18" id="KW-0109">Calcium transport</keyword>
<evidence type="ECO:0000256" key="11">
    <source>
        <dbReference type="ARBA" id="ARBA00022860"/>
    </source>
</evidence>
<comment type="caution">
    <text evidence="20">The sequence shown here is derived from an EMBL/GenBank/DDBJ whole genome shotgun (WGS) entry which is preliminary data.</text>
</comment>
<dbReference type="Pfam" id="PF00690">
    <property type="entry name" value="Cation_ATPase_N"/>
    <property type="match status" value="1"/>
</dbReference>
<dbReference type="InterPro" id="IPR059000">
    <property type="entry name" value="ATPase_P-type_domA"/>
</dbReference>
<evidence type="ECO:0000256" key="9">
    <source>
        <dbReference type="ARBA" id="ARBA00022840"/>
    </source>
</evidence>
<keyword evidence="15 18" id="KW-0472">Membrane</keyword>
<dbReference type="FunFam" id="2.70.150.10:FF:000006">
    <property type="entry name" value="Calcium-transporting ATPase"/>
    <property type="match status" value="1"/>
</dbReference>
<evidence type="ECO:0000256" key="1">
    <source>
        <dbReference type="ARBA" id="ARBA00004141"/>
    </source>
</evidence>
<evidence type="ECO:0000313" key="20">
    <source>
        <dbReference type="EMBL" id="KAF3340898.1"/>
    </source>
</evidence>
<evidence type="ECO:0000256" key="10">
    <source>
        <dbReference type="ARBA" id="ARBA00022842"/>
    </source>
</evidence>
<feature type="transmembrane region" description="Helical" evidence="18">
    <location>
        <begin position="914"/>
        <end position="935"/>
    </location>
</feature>
<accession>A0A833RUE3</accession>
<dbReference type="InterPro" id="IPR044492">
    <property type="entry name" value="P_typ_ATPase_HD_dom"/>
</dbReference>
<evidence type="ECO:0000313" key="21">
    <source>
        <dbReference type="Proteomes" id="UP000623129"/>
    </source>
</evidence>
<dbReference type="Pfam" id="PF00122">
    <property type="entry name" value="E1-E2_ATPase"/>
    <property type="match status" value="1"/>
</dbReference>
<keyword evidence="12" id="KW-1278">Translocase</keyword>
<evidence type="ECO:0000256" key="4">
    <source>
        <dbReference type="ARBA" id="ARBA00022568"/>
    </source>
</evidence>
<dbReference type="SUPFAM" id="SSF81660">
    <property type="entry name" value="Metal cation-transporting ATPase, ATP-binding domain N"/>
    <property type="match status" value="1"/>
</dbReference>
<dbReference type="SFLD" id="SFLDS00003">
    <property type="entry name" value="Haloacid_Dehalogenase"/>
    <property type="match status" value="1"/>
</dbReference>
<feature type="transmembrane region" description="Helical" evidence="18">
    <location>
        <begin position="1010"/>
        <end position="1028"/>
    </location>
</feature>
<comment type="caution">
    <text evidence="18">Lacks conserved residue(s) required for the propagation of feature annotation.</text>
</comment>
<dbReference type="PRINTS" id="PR00119">
    <property type="entry name" value="CATATPASE"/>
</dbReference>
<dbReference type="PRINTS" id="PR00120">
    <property type="entry name" value="HATPASE"/>
</dbReference>
<feature type="domain" description="Cation-transporting P-type ATPase N-terminal" evidence="19">
    <location>
        <begin position="131"/>
        <end position="203"/>
    </location>
</feature>
<sequence>MAEYIRRKSGAIMKNFEVAGKNPPEEAQRRWREAVGAVVKNRRRRFRNIPDLDQRSTTQAKLTRVKTRRRETQEKLRVAILTKAAALTFIDGKAGKPKYHLSDDVISAGFQISPEEISSVSRDHKIDSLTKHGGISGISHKLGVNLQHGIKTSEVEIRQAIFGRNQYAEKPQRSFWQFLWDAFQDLTLIILIICAVVSVTVGFAKEGFPKGCYDGIGIILTIFLVVTITAVSDYRQSLQFRDLDKEKKKISMQVNRDGCRQKVSIYELVVGDVVHLSIGDQVPADGLLVSGYSLVIDESSLSGESEPVPICEKNPFLLGGTKVQDGSGKMLVTAVGMRTEWGHIMEALSSDEEDETPLQVKLNGVATIIGKIGLVFAIVTFIVLMGRFIAGKATHSSLTHWSINDAITILDFFAIAVTIVVVAVPEGLPLAVTLSLAFAMQRLMEEKALVRHLAACETMGSVSCICTDKTGTLTTNHMVVDKLWLCEINKSVQSKDVFKSLKEAVSDNVFNILHEGIIENSASEVVRNKNGTHTVMGTPTETALLEFAMELEKSFQIKTNECKKLKVEPFNSDKKKMSTIISLPNGEARAFCKGASEIVLQMCEKIIDNEGNAVGMTEEQRKTIAEVIDAFACDALRTLCVAYKDISLENDNDIKGEEIEMPNDGYTFIALFGIKDPVRPGVKEAVKTCQEAGIMVRMVTGDNINTAKAIAKECGIFTDGLAIEGPEFRNKSPEEMKELIPKIQVMARSLPLDKHTLVTNLRKMHDQVVAVTGDGTNDAPALHEADIGLAMGIAGTEVAKENADVIIMDDNFTSITNLAKWGRSVYINIQKFVQFQLTVNVVALVVNFVSASITGSAPLTIVQLLWVNLIMDTLGALALATEPPNEELMKRPPVSKLDDFITKTMWRNIIGQSMYQLIVLGVLIFAGKRLLGINGSDADETLNTFIFNCFVFCQVFNEINSREIEKINIFKGMFNSWIFLGIILSTVIFQVILIEFLGDFANTVPLSWSLWLYSILIGSVSLITGAILKCIPVVSDRNVESGHDGYEPIPSGPDSV</sequence>
<dbReference type="Gene3D" id="2.70.150.10">
    <property type="entry name" value="Calcium-transporting ATPase, cytoplasmic transduction domain A"/>
    <property type="match status" value="1"/>
</dbReference>
<dbReference type="AlphaFoldDB" id="A0A833RUE3"/>
<comment type="function">
    <text evidence="18">Catalyzes the hydrolysis of ATP coupled with the transport of calcium.</text>
</comment>
<dbReference type="PANTHER" id="PTHR24093:SF502">
    <property type="entry name" value="CALCIUM-TRANSPORTING ATPASE 1, PLASMA MEMBRANE-TYPE"/>
    <property type="match status" value="1"/>
</dbReference>
<evidence type="ECO:0000256" key="13">
    <source>
        <dbReference type="ARBA" id="ARBA00022989"/>
    </source>
</evidence>
<dbReference type="Gene3D" id="3.40.1110.10">
    <property type="entry name" value="Calcium-transporting ATPase, cytoplasmic domain N"/>
    <property type="match status" value="1"/>
</dbReference>
<feature type="transmembrane region" description="Helical" evidence="18">
    <location>
        <begin position="186"/>
        <end position="204"/>
    </location>
</feature>
<dbReference type="Pfam" id="PF13246">
    <property type="entry name" value="Cation_ATPase"/>
    <property type="match status" value="1"/>
</dbReference>
<dbReference type="SFLD" id="SFLDG00002">
    <property type="entry name" value="C1.7:_P-type_atpase_like"/>
    <property type="match status" value="1"/>
</dbReference>
<keyword evidence="14 18" id="KW-0406">Ion transport</keyword>
<keyword evidence="11" id="KW-0112">Calmodulin-binding</keyword>
<feature type="transmembrane region" description="Helical" evidence="18">
    <location>
        <begin position="409"/>
        <end position="439"/>
    </location>
</feature>
<evidence type="ECO:0000256" key="3">
    <source>
        <dbReference type="ARBA" id="ARBA00022448"/>
    </source>
</evidence>
<dbReference type="EMBL" id="SWLB01000002">
    <property type="protein sequence ID" value="KAF3340898.1"/>
    <property type="molecule type" value="Genomic_DNA"/>
</dbReference>
<dbReference type="EC" id="7.2.2.10" evidence="18"/>
<dbReference type="GO" id="GO:0005886">
    <property type="term" value="C:plasma membrane"/>
    <property type="evidence" value="ECO:0007669"/>
    <property type="project" value="TreeGrafter"/>
</dbReference>
<dbReference type="NCBIfam" id="TIGR01517">
    <property type="entry name" value="ATPase-IIB_Ca"/>
    <property type="match status" value="1"/>
</dbReference>
<dbReference type="Gene3D" id="1.20.1110.10">
    <property type="entry name" value="Calcium-transporting ATPase, transmembrane domain"/>
    <property type="match status" value="1"/>
</dbReference>
<dbReference type="Pfam" id="PF12515">
    <property type="entry name" value="CaATP_NAI"/>
    <property type="match status" value="1"/>
</dbReference>
<dbReference type="InterPro" id="IPR023214">
    <property type="entry name" value="HAD_sf"/>
</dbReference>
<dbReference type="PROSITE" id="PS00154">
    <property type="entry name" value="ATPASE_E1_E2"/>
    <property type="match status" value="1"/>
</dbReference>
<dbReference type="PANTHER" id="PTHR24093">
    <property type="entry name" value="CATION TRANSPORTING ATPASE"/>
    <property type="match status" value="1"/>
</dbReference>
<evidence type="ECO:0000256" key="16">
    <source>
        <dbReference type="ARBA" id="ARBA00048694"/>
    </source>
</evidence>
<dbReference type="GO" id="GO:0005516">
    <property type="term" value="F:calmodulin binding"/>
    <property type="evidence" value="ECO:0007669"/>
    <property type="project" value="UniProtKB-KW"/>
</dbReference>
<evidence type="ECO:0000256" key="7">
    <source>
        <dbReference type="ARBA" id="ARBA00022741"/>
    </source>
</evidence>
<evidence type="ECO:0000256" key="14">
    <source>
        <dbReference type="ARBA" id="ARBA00023065"/>
    </source>
</evidence>
<dbReference type="CDD" id="cd02081">
    <property type="entry name" value="P-type_ATPase_Ca_PMCA-like"/>
    <property type="match status" value="1"/>
</dbReference>
<dbReference type="GO" id="GO:0005388">
    <property type="term" value="F:P-type calcium transporter activity"/>
    <property type="evidence" value="ECO:0007669"/>
    <property type="project" value="UniProtKB-EC"/>
</dbReference>
<evidence type="ECO:0000256" key="8">
    <source>
        <dbReference type="ARBA" id="ARBA00022837"/>
    </source>
</evidence>
<evidence type="ECO:0000256" key="2">
    <source>
        <dbReference type="ARBA" id="ARBA00006124"/>
    </source>
</evidence>
<evidence type="ECO:0000256" key="6">
    <source>
        <dbReference type="ARBA" id="ARBA00022723"/>
    </source>
</evidence>
<dbReference type="SFLD" id="SFLDF00027">
    <property type="entry name" value="p-type_atpase"/>
    <property type="match status" value="1"/>
</dbReference>
<comment type="subcellular location">
    <subcellularLocation>
        <location evidence="1 18">Membrane</location>
        <topology evidence="1 18">Multi-pass membrane protein</topology>
    </subcellularLocation>
</comment>